<gene>
    <name evidence="1" type="ordered locus">LFE_0410</name>
</gene>
<proteinExistence type="predicted"/>
<dbReference type="EMBL" id="AP012342">
    <property type="protein sequence ID" value="BAM06131.1"/>
    <property type="molecule type" value="Genomic_DNA"/>
</dbReference>
<protein>
    <submittedName>
        <fullName evidence="1">Uncharacterized protein</fullName>
    </submittedName>
</protein>
<dbReference type="KEGG" id="lfc:LFE_0410"/>
<dbReference type="Proteomes" id="UP000007382">
    <property type="component" value="Chromosome"/>
</dbReference>
<sequence>MRATKTIDMDSGEERGSRVFFTRVNPFNEKLLEFCKRLTMRITKKREGAGPGYLFLKYNRFWGSWKTE</sequence>
<reference evidence="1 2" key="1">
    <citation type="journal article" date="2012" name="J. Bacteriol.">
        <title>Complete Genome Sequence of Leptospirillum ferrooxidans Strain C2-3, Isolated from a Fresh Volcanic Ash Deposit on the Island of Miyake, Japan.</title>
        <authorList>
            <person name="Fujimura R."/>
            <person name="Sato Y."/>
            <person name="Nishizawa T."/>
            <person name="Oshima K."/>
            <person name="Kim S.-W."/>
            <person name="Hattori M."/>
            <person name="Kamijo T."/>
            <person name="Ohta H."/>
        </authorList>
    </citation>
    <scope>NUCLEOTIDE SEQUENCE [LARGE SCALE GENOMIC DNA]</scope>
    <source>
        <strain evidence="1 2">C2-3</strain>
    </source>
</reference>
<dbReference type="AlphaFoldDB" id="I0ILI2"/>
<dbReference type="STRING" id="1162668.LFE_0410"/>
<name>I0ILI2_LEPFC</name>
<reference evidence="2" key="2">
    <citation type="submission" date="2012-03" db="EMBL/GenBank/DDBJ databases">
        <title>The complete genome sequence of the pioneer microbe on fresh volcanic deposit, Leptospirillum ferrooxidans strain C2-3.</title>
        <authorList>
            <person name="Fujimura R."/>
            <person name="Sato Y."/>
            <person name="Nishizawa T."/>
            <person name="Nanba K."/>
            <person name="Oshima K."/>
            <person name="Hattori M."/>
            <person name="Kamijo T."/>
            <person name="Ohta H."/>
        </authorList>
    </citation>
    <scope>NUCLEOTIDE SEQUENCE [LARGE SCALE GENOMIC DNA]</scope>
    <source>
        <strain evidence="2">C2-3</strain>
    </source>
</reference>
<keyword evidence="2" id="KW-1185">Reference proteome</keyword>
<evidence type="ECO:0000313" key="2">
    <source>
        <dbReference type="Proteomes" id="UP000007382"/>
    </source>
</evidence>
<accession>I0ILI2</accession>
<dbReference type="HOGENOM" id="CLU_2788826_0_0_0"/>
<organism evidence="1 2">
    <name type="scientific">Leptospirillum ferrooxidans (strain C2-3)</name>
    <dbReference type="NCBI Taxonomy" id="1162668"/>
    <lineage>
        <taxon>Bacteria</taxon>
        <taxon>Pseudomonadati</taxon>
        <taxon>Nitrospirota</taxon>
        <taxon>Nitrospiria</taxon>
        <taxon>Nitrospirales</taxon>
        <taxon>Nitrospiraceae</taxon>
        <taxon>Leptospirillum</taxon>
    </lineage>
</organism>
<evidence type="ECO:0000313" key="1">
    <source>
        <dbReference type="EMBL" id="BAM06131.1"/>
    </source>
</evidence>